<dbReference type="InterPro" id="IPR023170">
    <property type="entry name" value="HhH_base_excis_C"/>
</dbReference>
<keyword evidence="8 12" id="KW-0234">DNA repair</keyword>
<gene>
    <name evidence="12" type="primary">NTH1</name>
    <name evidence="14" type="ORF">NOO_LOCUS8579</name>
</gene>
<evidence type="ECO:0000256" key="11">
    <source>
        <dbReference type="ARBA" id="ARBA00044632"/>
    </source>
</evidence>
<comment type="function">
    <text evidence="12">Bifunctional DNA N-glycosylase with associated apurinic/apyrimidinic (AP) lyase function that catalyzes the first step in base excision repair (BER), the primary repair pathway for the repair of oxidative DNA damage. The DNA N-glycosylase activity releases the damaged DNA base from DNA by cleaving the N-glycosidic bond, leaving an AP site. The AP lyase activity cleaves the phosphodiester bond 3' to the AP site by a beta-elimination. Primarily recognizes and repairs oxidative base damage of pyrimidines.</text>
</comment>
<dbReference type="GO" id="GO:0006285">
    <property type="term" value="P:base-excision repair, AP site formation"/>
    <property type="evidence" value="ECO:0007669"/>
    <property type="project" value="UniProtKB-UniRule"/>
</dbReference>
<feature type="domain" description="HhH-GPD" evidence="13">
    <location>
        <begin position="123"/>
        <end position="271"/>
    </location>
</feature>
<dbReference type="GO" id="GO:0046872">
    <property type="term" value="F:metal ion binding"/>
    <property type="evidence" value="ECO:0007669"/>
    <property type="project" value="UniProtKB-KW"/>
</dbReference>
<evidence type="ECO:0000313" key="16">
    <source>
        <dbReference type="WBParaSite" id="nOo.2.0.1.t08579-RA"/>
    </source>
</evidence>
<dbReference type="STRING" id="42157.A0A182EKE3"/>
<dbReference type="InterPro" id="IPR030841">
    <property type="entry name" value="NTH1"/>
</dbReference>
<organism evidence="16">
    <name type="scientific">Onchocerca ochengi</name>
    <name type="common">Filarial nematode worm</name>
    <dbReference type="NCBI Taxonomy" id="42157"/>
    <lineage>
        <taxon>Eukaryota</taxon>
        <taxon>Metazoa</taxon>
        <taxon>Ecdysozoa</taxon>
        <taxon>Nematoda</taxon>
        <taxon>Chromadorea</taxon>
        <taxon>Rhabditida</taxon>
        <taxon>Spirurina</taxon>
        <taxon>Spiruromorpha</taxon>
        <taxon>Filarioidea</taxon>
        <taxon>Onchocercidae</taxon>
        <taxon>Onchocerca</taxon>
    </lineage>
</organism>
<accession>A0A182EKE3</accession>
<name>A0A182EKE3_ONCOC</name>
<dbReference type="HAMAP" id="MF_03183">
    <property type="entry name" value="Endonuclease_III_Nth"/>
    <property type="match status" value="1"/>
</dbReference>
<keyword evidence="7" id="KW-0411">Iron-sulfur</keyword>
<dbReference type="EMBL" id="UYRW01003659">
    <property type="protein sequence ID" value="VDK89703.1"/>
    <property type="molecule type" value="Genomic_DNA"/>
</dbReference>
<dbReference type="GO" id="GO:0005739">
    <property type="term" value="C:mitochondrion"/>
    <property type="evidence" value="ECO:0007669"/>
    <property type="project" value="UniProtKB-SubCell"/>
</dbReference>
<reference evidence="16" key="1">
    <citation type="submission" date="2016-06" db="UniProtKB">
        <authorList>
            <consortium name="WormBaseParasite"/>
        </authorList>
    </citation>
    <scope>IDENTIFICATION</scope>
</reference>
<evidence type="ECO:0000313" key="15">
    <source>
        <dbReference type="Proteomes" id="UP000271087"/>
    </source>
</evidence>
<evidence type="ECO:0000256" key="1">
    <source>
        <dbReference type="ARBA" id="ARBA00008343"/>
    </source>
</evidence>
<evidence type="ECO:0000256" key="7">
    <source>
        <dbReference type="ARBA" id="ARBA00023014"/>
    </source>
</evidence>
<dbReference type="Gene3D" id="1.10.1670.10">
    <property type="entry name" value="Helix-hairpin-Helix base-excision DNA repair enzymes (C-terminal)"/>
    <property type="match status" value="1"/>
</dbReference>
<evidence type="ECO:0000256" key="6">
    <source>
        <dbReference type="ARBA" id="ARBA00023004"/>
    </source>
</evidence>
<dbReference type="InterPro" id="IPR004036">
    <property type="entry name" value="Endonuclease-III-like_CS2"/>
</dbReference>
<dbReference type="GO" id="GO:0140078">
    <property type="term" value="F:class I DNA-(apurinic or apyrimidinic site) endonuclease activity"/>
    <property type="evidence" value="ECO:0007669"/>
    <property type="project" value="UniProtKB-EC"/>
</dbReference>
<keyword evidence="12" id="KW-0539">Nucleus</keyword>
<dbReference type="Proteomes" id="UP000271087">
    <property type="component" value="Unassembled WGS sequence"/>
</dbReference>
<comment type="subcellular location">
    <subcellularLocation>
        <location evidence="12">Nucleus</location>
    </subcellularLocation>
    <subcellularLocation>
        <location evidence="12">Mitochondrion</location>
    </subcellularLocation>
</comment>
<keyword evidence="10 12" id="KW-0326">Glycosidase</keyword>
<keyword evidence="3" id="KW-0479">Metal-binding</keyword>
<evidence type="ECO:0000256" key="12">
    <source>
        <dbReference type="HAMAP-Rule" id="MF_03183"/>
    </source>
</evidence>
<dbReference type="Gene3D" id="1.10.340.30">
    <property type="entry name" value="Hypothetical protein, domain 2"/>
    <property type="match status" value="1"/>
</dbReference>
<dbReference type="PANTHER" id="PTHR43286:SF1">
    <property type="entry name" value="ENDONUCLEASE III-LIKE PROTEIN 1"/>
    <property type="match status" value="1"/>
</dbReference>
<dbReference type="PROSITE" id="PS01155">
    <property type="entry name" value="ENDONUCLEASE_III_2"/>
    <property type="match status" value="1"/>
</dbReference>
<keyword evidence="6" id="KW-0408">Iron</keyword>
<keyword evidence="4 12" id="KW-0227">DNA damage</keyword>
<dbReference type="InterPro" id="IPR011257">
    <property type="entry name" value="DNA_glycosylase"/>
</dbReference>
<dbReference type="GO" id="GO:0000703">
    <property type="term" value="F:oxidized pyrimidine nucleobase lesion DNA N-glycosylase activity"/>
    <property type="evidence" value="ECO:0007669"/>
    <property type="project" value="UniProtKB-UniRule"/>
</dbReference>
<dbReference type="GO" id="GO:0051539">
    <property type="term" value="F:4 iron, 4 sulfur cluster binding"/>
    <property type="evidence" value="ECO:0007669"/>
    <property type="project" value="UniProtKB-KW"/>
</dbReference>
<evidence type="ECO:0000256" key="2">
    <source>
        <dbReference type="ARBA" id="ARBA00022485"/>
    </source>
</evidence>
<dbReference type="InterPro" id="IPR003265">
    <property type="entry name" value="HhH-GPD_domain"/>
</dbReference>
<reference evidence="14 15" key="2">
    <citation type="submission" date="2018-08" db="EMBL/GenBank/DDBJ databases">
        <authorList>
            <person name="Laetsch R D."/>
            <person name="Stevens L."/>
            <person name="Kumar S."/>
            <person name="Blaxter L. M."/>
        </authorList>
    </citation>
    <scope>NUCLEOTIDE SEQUENCE [LARGE SCALE GENOMIC DNA]</scope>
</reference>
<proteinExistence type="inferred from homology"/>
<keyword evidence="12" id="KW-0496">Mitochondrion</keyword>
<dbReference type="WBParaSite" id="nOo.2.0.1.t08579-RA">
    <property type="protein sequence ID" value="nOo.2.0.1.t08579-RA"/>
    <property type="gene ID" value="nOo.2.0.1.g08579"/>
</dbReference>
<evidence type="ECO:0000259" key="13">
    <source>
        <dbReference type="SMART" id="SM00478"/>
    </source>
</evidence>
<evidence type="ECO:0000313" key="14">
    <source>
        <dbReference type="EMBL" id="VDK89703.1"/>
    </source>
</evidence>
<dbReference type="CDD" id="cd00056">
    <property type="entry name" value="ENDO3c"/>
    <property type="match status" value="1"/>
</dbReference>
<dbReference type="Pfam" id="PF00730">
    <property type="entry name" value="HhH-GPD"/>
    <property type="match status" value="1"/>
</dbReference>
<evidence type="ECO:0000256" key="8">
    <source>
        <dbReference type="ARBA" id="ARBA00023204"/>
    </source>
</evidence>
<keyword evidence="2" id="KW-0004">4Fe-4S</keyword>
<evidence type="ECO:0000256" key="3">
    <source>
        <dbReference type="ARBA" id="ARBA00022723"/>
    </source>
</evidence>
<dbReference type="Pfam" id="PF00633">
    <property type="entry name" value="HHH"/>
    <property type="match status" value="1"/>
</dbReference>
<dbReference type="FunFam" id="1.10.340.30:FF:000005">
    <property type="entry name" value="Endonuclease III-like protein 1"/>
    <property type="match status" value="1"/>
</dbReference>
<protein>
    <recommendedName>
        <fullName evidence="12">Endonuclease III homolog</fullName>
        <ecNumber evidence="12">3.2.2.-</ecNumber>
        <ecNumber evidence="12">4.2.99.18</ecNumber>
    </recommendedName>
    <alternativeName>
        <fullName evidence="12">Bifunctional DNA N-glycosylase/DNA-(apurinic or apyrimidinic site) lyase</fullName>
        <shortName evidence="12">DNA glycosylase/AP lyase</shortName>
    </alternativeName>
</protein>
<dbReference type="PANTHER" id="PTHR43286">
    <property type="entry name" value="ENDONUCLEASE III-LIKE PROTEIN 1"/>
    <property type="match status" value="1"/>
</dbReference>
<keyword evidence="15" id="KW-1185">Reference proteome</keyword>
<evidence type="ECO:0000256" key="10">
    <source>
        <dbReference type="ARBA" id="ARBA00023295"/>
    </source>
</evidence>
<dbReference type="EC" id="3.2.2.-" evidence="12"/>
<keyword evidence="5 12" id="KW-0378">Hydrolase</keyword>
<dbReference type="SMART" id="SM00478">
    <property type="entry name" value="ENDO3c"/>
    <property type="match status" value="1"/>
</dbReference>
<dbReference type="GO" id="GO:0006289">
    <property type="term" value="P:nucleotide-excision repair"/>
    <property type="evidence" value="ECO:0007669"/>
    <property type="project" value="TreeGrafter"/>
</dbReference>
<dbReference type="GO" id="GO:0003677">
    <property type="term" value="F:DNA binding"/>
    <property type="evidence" value="ECO:0007669"/>
    <property type="project" value="UniProtKB-UniRule"/>
</dbReference>
<sequence>MLLQSNQKPNPTNFKQTSTPLHYTYDKETGRFGGLFRTMATPMKKRRKAIKITFDKEEHCSKNGNEQSADTEESPLWMKHLENIKQMRSNWDAPVDSMGCHMLADALAEPKVFRFQTLLSLMLSSQTKDHITAAAMHRLRTHGCTVDDLIVISTEELQQLLIPVGFYKKKAIYIKKVAEILKEHYDGDIPNTVEGLCSLPGVGEKMAYLAMHTAWDQMEGLGVDTHVHRISNRLGWIKTSNPKESRIALEALVPREQWQELNKLLVGFGQQMCLPILPKCSECLNKNICAAIGVKKKR</sequence>
<keyword evidence="9 12" id="KW-0456">Lyase</keyword>
<evidence type="ECO:0000256" key="4">
    <source>
        <dbReference type="ARBA" id="ARBA00022763"/>
    </source>
</evidence>
<comment type="caution">
    <text evidence="12">Lacks conserved residue(s) required for the propagation of feature annotation.</text>
</comment>
<dbReference type="EC" id="4.2.99.18" evidence="12"/>
<dbReference type="GO" id="GO:0005634">
    <property type="term" value="C:nucleus"/>
    <property type="evidence" value="ECO:0007669"/>
    <property type="project" value="UniProtKB-SubCell"/>
</dbReference>
<dbReference type="InterPro" id="IPR000445">
    <property type="entry name" value="HhH_motif"/>
</dbReference>
<comment type="similarity">
    <text evidence="1 12">Belongs to the Nth/MutY family.</text>
</comment>
<comment type="catalytic activity">
    <reaction evidence="11 12">
        <text>2'-deoxyribonucleotide-(2'-deoxyribose 5'-phosphate)-2'-deoxyribonucleotide-DNA = a 3'-end 2'-deoxyribonucleotide-(2,3-dehydro-2,3-deoxyribose 5'-phosphate)-DNA + a 5'-end 5'-phospho-2'-deoxyribonucleoside-DNA + H(+)</text>
        <dbReference type="Rhea" id="RHEA:66592"/>
        <dbReference type="Rhea" id="RHEA-COMP:13180"/>
        <dbReference type="Rhea" id="RHEA-COMP:16897"/>
        <dbReference type="Rhea" id="RHEA-COMP:17067"/>
        <dbReference type="ChEBI" id="CHEBI:15378"/>
        <dbReference type="ChEBI" id="CHEBI:136412"/>
        <dbReference type="ChEBI" id="CHEBI:157695"/>
        <dbReference type="ChEBI" id="CHEBI:167181"/>
        <dbReference type="EC" id="4.2.99.18"/>
    </reaction>
</comment>
<dbReference type="SUPFAM" id="SSF48150">
    <property type="entry name" value="DNA-glycosylase"/>
    <property type="match status" value="1"/>
</dbReference>
<dbReference type="AlphaFoldDB" id="A0A182EKE3"/>
<evidence type="ECO:0000256" key="9">
    <source>
        <dbReference type="ARBA" id="ARBA00023239"/>
    </source>
</evidence>
<dbReference type="OrthoDB" id="2099276at2759"/>
<evidence type="ECO:0000256" key="5">
    <source>
        <dbReference type="ARBA" id="ARBA00022801"/>
    </source>
</evidence>